<protein>
    <submittedName>
        <fullName evidence="2">Uncharacterized protein</fullName>
    </submittedName>
</protein>
<keyword evidence="3" id="KW-1185">Reference proteome</keyword>
<dbReference type="RefSeq" id="XP_013906815.1">
    <property type="nucleotide sequence ID" value="XM_014051361.1"/>
</dbReference>
<dbReference type="EMBL" id="KK100231">
    <property type="protein sequence ID" value="KIZ07796.1"/>
    <property type="molecule type" value="Genomic_DNA"/>
</dbReference>
<name>A0A0D2NUM5_9CHLO</name>
<evidence type="ECO:0000313" key="2">
    <source>
        <dbReference type="EMBL" id="KIZ07796.1"/>
    </source>
</evidence>
<dbReference type="KEGG" id="mng:MNEG_0154"/>
<proteinExistence type="predicted"/>
<organism evidence="2 3">
    <name type="scientific">Monoraphidium neglectum</name>
    <dbReference type="NCBI Taxonomy" id="145388"/>
    <lineage>
        <taxon>Eukaryota</taxon>
        <taxon>Viridiplantae</taxon>
        <taxon>Chlorophyta</taxon>
        <taxon>core chlorophytes</taxon>
        <taxon>Chlorophyceae</taxon>
        <taxon>CS clade</taxon>
        <taxon>Sphaeropleales</taxon>
        <taxon>Selenastraceae</taxon>
        <taxon>Monoraphidium</taxon>
    </lineage>
</organism>
<reference evidence="2 3" key="1">
    <citation type="journal article" date="2013" name="BMC Genomics">
        <title>Reconstruction of the lipid metabolism for the microalga Monoraphidium neglectum from its genome sequence reveals characteristics suitable for biofuel production.</title>
        <authorList>
            <person name="Bogen C."/>
            <person name="Al-Dilaimi A."/>
            <person name="Albersmeier A."/>
            <person name="Wichmann J."/>
            <person name="Grundmann M."/>
            <person name="Rupp O."/>
            <person name="Lauersen K.J."/>
            <person name="Blifernez-Klassen O."/>
            <person name="Kalinowski J."/>
            <person name="Goesmann A."/>
            <person name="Mussgnug J.H."/>
            <person name="Kruse O."/>
        </authorList>
    </citation>
    <scope>NUCLEOTIDE SEQUENCE [LARGE SCALE GENOMIC DNA]</scope>
    <source>
        <strain evidence="2 3">SAG 48.87</strain>
    </source>
</reference>
<accession>A0A0D2NUM5</accession>
<evidence type="ECO:0000313" key="3">
    <source>
        <dbReference type="Proteomes" id="UP000054498"/>
    </source>
</evidence>
<feature type="region of interest" description="Disordered" evidence="1">
    <location>
        <begin position="22"/>
        <end position="60"/>
    </location>
</feature>
<gene>
    <name evidence="2" type="ORF">MNEG_0154</name>
</gene>
<sequence>MLPRHVVDVLMAMERICSGSRATDAAAAQRTGPRGSGLRSARVQAAAPGGPAHSGEGQSPERQSIMYMMGDLGNLMWGHLDEIDAPGLAYCIWCWARLSWHPDPQLLSEVARRFATPASLDALRPAELARGIWGLSALGALGAAELARLAPRVRELASELDEQQLLAVSRALEAATAPGEGAGGAGAADVAALVAELSARAEQLRSAGV</sequence>
<dbReference type="AlphaFoldDB" id="A0A0D2NUM5"/>
<dbReference type="Proteomes" id="UP000054498">
    <property type="component" value="Unassembled WGS sequence"/>
</dbReference>
<dbReference type="GeneID" id="25726272"/>
<evidence type="ECO:0000256" key="1">
    <source>
        <dbReference type="SAM" id="MobiDB-lite"/>
    </source>
</evidence>
<dbReference type="OrthoDB" id="10561458at2759"/>